<reference evidence="13" key="1">
    <citation type="submission" date="2020-12" db="EMBL/GenBank/DDBJ databases">
        <title>Metabolic potential, ecology and presence of endohyphal bacteria is reflected in genomic diversity of Mucoromycotina.</title>
        <authorList>
            <person name="Muszewska A."/>
            <person name="Okrasinska A."/>
            <person name="Steczkiewicz K."/>
            <person name="Drgas O."/>
            <person name="Orlowska M."/>
            <person name="Perlinska-Lenart U."/>
            <person name="Aleksandrzak-Piekarczyk T."/>
            <person name="Szatraj K."/>
            <person name="Zielenkiewicz U."/>
            <person name="Pilsyk S."/>
            <person name="Malc E."/>
            <person name="Mieczkowski P."/>
            <person name="Kruszewska J.S."/>
            <person name="Biernat P."/>
            <person name="Pawlowska J."/>
        </authorList>
    </citation>
    <scope>NUCLEOTIDE SEQUENCE</scope>
    <source>
        <strain evidence="13">CBS 226.32</strain>
    </source>
</reference>
<keyword evidence="3 10" id="KW-0653">Protein transport</keyword>
<comment type="similarity">
    <text evidence="1 10">Belongs to the peroxin-14 family.</text>
</comment>
<dbReference type="PANTHER" id="PTHR23058">
    <property type="entry name" value="PEROXISOMAL MEMBRANE PROTEIN PEX14"/>
    <property type="match status" value="1"/>
</dbReference>
<evidence type="ECO:0000256" key="3">
    <source>
        <dbReference type="ARBA" id="ARBA00022927"/>
    </source>
</evidence>
<dbReference type="InterPro" id="IPR036388">
    <property type="entry name" value="WH-like_DNA-bd_sf"/>
</dbReference>
<accession>A0A8H7VEF9</accession>
<keyword evidence="4" id="KW-0811">Translocation</keyword>
<evidence type="ECO:0000313" key="13">
    <source>
        <dbReference type="EMBL" id="KAG2211509.1"/>
    </source>
</evidence>
<evidence type="ECO:0000256" key="4">
    <source>
        <dbReference type="ARBA" id="ARBA00023010"/>
    </source>
</evidence>
<dbReference type="EMBL" id="JAEPRC010000064">
    <property type="protein sequence ID" value="KAG2211509.1"/>
    <property type="molecule type" value="Genomic_DNA"/>
</dbReference>
<dbReference type="GO" id="GO:0016560">
    <property type="term" value="P:protein import into peroxisome matrix, docking"/>
    <property type="evidence" value="ECO:0007669"/>
    <property type="project" value="UniProtKB-UniRule"/>
</dbReference>
<dbReference type="OrthoDB" id="441517at2759"/>
<dbReference type="PANTHER" id="PTHR23058:SF0">
    <property type="entry name" value="PEROXISOMAL MEMBRANE PROTEIN PEX14"/>
    <property type="match status" value="1"/>
</dbReference>
<keyword evidence="11" id="KW-0812">Transmembrane</keyword>
<comment type="caution">
    <text evidence="13">The sequence shown here is derived from an EMBL/GenBank/DDBJ whole genome shotgun (WGS) entry which is preliminary data.</text>
</comment>
<keyword evidence="11" id="KW-1133">Transmembrane helix</keyword>
<dbReference type="GO" id="GO:0005102">
    <property type="term" value="F:signaling receptor binding"/>
    <property type="evidence" value="ECO:0007669"/>
    <property type="project" value="TreeGrafter"/>
</dbReference>
<evidence type="ECO:0000256" key="1">
    <source>
        <dbReference type="ARBA" id="ARBA00005443"/>
    </source>
</evidence>
<dbReference type="InterPro" id="IPR025655">
    <property type="entry name" value="PEX14"/>
</dbReference>
<protein>
    <recommendedName>
        <fullName evidence="7 10">Peroxisomal membrane protein PEX14</fullName>
    </recommendedName>
    <alternativeName>
        <fullName evidence="8 10">Peroxin-14</fullName>
    </alternativeName>
</protein>
<keyword evidence="14" id="KW-1185">Reference proteome</keyword>
<organism evidence="13 14">
    <name type="scientific">Mucor plumbeus</name>
    <dbReference type="NCBI Taxonomy" id="97098"/>
    <lineage>
        <taxon>Eukaryota</taxon>
        <taxon>Fungi</taxon>
        <taxon>Fungi incertae sedis</taxon>
        <taxon>Mucoromycota</taxon>
        <taxon>Mucoromycotina</taxon>
        <taxon>Mucoromycetes</taxon>
        <taxon>Mucorales</taxon>
        <taxon>Mucorineae</taxon>
        <taxon>Mucoraceae</taxon>
        <taxon>Mucor</taxon>
    </lineage>
</organism>
<dbReference type="Pfam" id="PF04695">
    <property type="entry name" value="Pex14_N"/>
    <property type="match status" value="1"/>
</dbReference>
<evidence type="ECO:0000256" key="6">
    <source>
        <dbReference type="ARBA" id="ARBA00023140"/>
    </source>
</evidence>
<evidence type="ECO:0000256" key="9">
    <source>
        <dbReference type="ARBA" id="ARBA00046271"/>
    </source>
</evidence>
<dbReference type="AlphaFoldDB" id="A0A8H7VEF9"/>
<comment type="subcellular location">
    <subcellularLocation>
        <location evidence="9 10">Peroxisome membrane</location>
    </subcellularLocation>
</comment>
<dbReference type="InterPro" id="IPR006785">
    <property type="entry name" value="Pex14_N"/>
</dbReference>
<feature type="transmembrane region" description="Helical" evidence="11">
    <location>
        <begin position="91"/>
        <end position="113"/>
    </location>
</feature>
<dbReference type="GO" id="GO:0005778">
    <property type="term" value="C:peroxisomal membrane"/>
    <property type="evidence" value="ECO:0007669"/>
    <property type="project" value="UniProtKB-SubCell"/>
</dbReference>
<dbReference type="Gene3D" id="1.10.10.10">
    <property type="entry name" value="Winged helix-like DNA-binding domain superfamily/Winged helix DNA-binding domain"/>
    <property type="match status" value="1"/>
</dbReference>
<evidence type="ECO:0000256" key="10">
    <source>
        <dbReference type="RuleBase" id="RU367032"/>
    </source>
</evidence>
<sequence>MKEDLIKSAVSFLSSTNIQTANRDKKIEFLKKKGLSDQEIGEAFKRVESDIALPKQTTVNVPQLPPRIAYNPMQIVYYPPAAIPRMTNRQLLRYVLIVGMGSFTITAALALIIKKCVSKIFNAIAAYQSNRYQQHTYLLSRMESTLTHYSTTTDDLQKAQDKLDNSLNRLLQSARELKQEGNQPYKLLRSTMERFTNSLSNNPLITNTDTRNQFNYQNGFASSYADRYQVDTNHSLTVQNIKSEIRSVKGMLLSRRNFPVVSTAAPSQLVYKGFVPPSPTIPDQSAYHPRIGRSFRNQLNTTVQDASP</sequence>
<evidence type="ECO:0000259" key="12">
    <source>
        <dbReference type="Pfam" id="PF04695"/>
    </source>
</evidence>
<keyword evidence="2 10" id="KW-0813">Transport</keyword>
<comment type="function">
    <text evidence="10">Component of the PEX13-PEX14 docking complex, a translocon channel that specifically mediates the import of peroxisomal cargo proteins bound to PEX5 receptor. The PEX13-PEX14 docking complex forms a large import pore which can be opened to a diameter of about 9 nm. Mechanistically, PEX5 receptor along with cargo proteins associates with the PEX14 subunit of the PEX13-PEX14 docking complex in the cytosol, leading to the insertion of the receptor into the organelle membrane with the concomitant translocation of the cargo into the peroxisome matrix.</text>
</comment>
<name>A0A8H7VEF9_9FUNG</name>
<evidence type="ECO:0000313" key="14">
    <source>
        <dbReference type="Proteomes" id="UP000650833"/>
    </source>
</evidence>
<gene>
    <name evidence="13" type="ORF">INT46_008638</name>
</gene>
<dbReference type="GO" id="GO:1990429">
    <property type="term" value="C:peroxisomal importomer complex"/>
    <property type="evidence" value="ECO:0007669"/>
    <property type="project" value="TreeGrafter"/>
</dbReference>
<evidence type="ECO:0000256" key="5">
    <source>
        <dbReference type="ARBA" id="ARBA00023136"/>
    </source>
</evidence>
<feature type="domain" description="Peroxisome membrane anchor protein Pex14p N-terminal" evidence="12">
    <location>
        <begin position="2"/>
        <end position="46"/>
    </location>
</feature>
<evidence type="ECO:0000256" key="2">
    <source>
        <dbReference type="ARBA" id="ARBA00022448"/>
    </source>
</evidence>
<dbReference type="Proteomes" id="UP000650833">
    <property type="component" value="Unassembled WGS sequence"/>
</dbReference>
<evidence type="ECO:0000256" key="8">
    <source>
        <dbReference type="ARBA" id="ARBA00029691"/>
    </source>
</evidence>
<keyword evidence="5 10" id="KW-0472">Membrane</keyword>
<proteinExistence type="inferred from homology"/>
<evidence type="ECO:0000256" key="11">
    <source>
        <dbReference type="SAM" id="Phobius"/>
    </source>
</evidence>
<evidence type="ECO:0000256" key="7">
    <source>
        <dbReference type="ARBA" id="ARBA00029502"/>
    </source>
</evidence>
<keyword evidence="6 10" id="KW-0576">Peroxisome</keyword>